<keyword evidence="2" id="KW-0812">Transmembrane</keyword>
<accession>A0A9P4T9L9</accession>
<evidence type="ECO:0000259" key="3">
    <source>
        <dbReference type="Pfam" id="PF20684"/>
    </source>
</evidence>
<keyword evidence="2" id="KW-0472">Membrane</keyword>
<feature type="transmembrane region" description="Helical" evidence="2">
    <location>
        <begin position="63"/>
        <end position="84"/>
    </location>
</feature>
<gene>
    <name evidence="4" type="ORF">E8E13_007317</name>
</gene>
<sequence>MTTLTNVSATATSGDEGRMVRARGVQSIAYASTVLFICTLGLSKISLLTWLGQLQLSKTYKMCRIMMGCIVIFYMLASATGVILQCQLSGSWSIGKAHCLSPYLLWTAIIAVDIALDMSLIFLPVFITTSITTQSRNEVRAIIIFSLRTMLIIPSLTRMVYLQQPLTPGYMIPQDSLPYIVTSQVHLTLAVLISCTTAFPYLTNLIEQNSPQVSPLRKHWSTSTLGSEIAEDYFASAPTPASAAIQTSNLAAQALIATPSSSRVHTMDSIHECGRSKAGISAPVRPAPPKEHQRPDMSLFVRQPALRPPPVTLLRGEREGTTTERGVVKKVQFNL</sequence>
<dbReference type="Pfam" id="PF20684">
    <property type="entry name" value="Fung_rhodopsin"/>
    <property type="match status" value="1"/>
</dbReference>
<organism evidence="4 5">
    <name type="scientific">Curvularia kusanoi</name>
    <name type="common">Cochliobolus kusanoi</name>
    <dbReference type="NCBI Taxonomy" id="90978"/>
    <lineage>
        <taxon>Eukaryota</taxon>
        <taxon>Fungi</taxon>
        <taxon>Dikarya</taxon>
        <taxon>Ascomycota</taxon>
        <taxon>Pezizomycotina</taxon>
        <taxon>Dothideomycetes</taxon>
        <taxon>Pleosporomycetidae</taxon>
        <taxon>Pleosporales</taxon>
        <taxon>Pleosporineae</taxon>
        <taxon>Pleosporaceae</taxon>
        <taxon>Curvularia</taxon>
    </lineage>
</organism>
<dbReference type="Proteomes" id="UP000801428">
    <property type="component" value="Unassembled WGS sequence"/>
</dbReference>
<feature type="transmembrane region" description="Helical" evidence="2">
    <location>
        <begin position="104"/>
        <end position="127"/>
    </location>
</feature>
<protein>
    <recommendedName>
        <fullName evidence="3">Rhodopsin domain-containing protein</fullName>
    </recommendedName>
</protein>
<dbReference type="EMBL" id="SWKU01000020">
    <property type="protein sequence ID" value="KAF2998294.1"/>
    <property type="molecule type" value="Genomic_DNA"/>
</dbReference>
<evidence type="ECO:0000313" key="5">
    <source>
        <dbReference type="Proteomes" id="UP000801428"/>
    </source>
</evidence>
<proteinExistence type="predicted"/>
<keyword evidence="2" id="KW-1133">Transmembrane helix</keyword>
<dbReference type="InterPro" id="IPR049326">
    <property type="entry name" value="Rhodopsin_dom_fungi"/>
</dbReference>
<keyword evidence="5" id="KW-1185">Reference proteome</keyword>
<feature type="transmembrane region" description="Helical" evidence="2">
    <location>
        <begin position="28"/>
        <end position="51"/>
    </location>
</feature>
<reference evidence="4" key="1">
    <citation type="submission" date="2019-04" db="EMBL/GenBank/DDBJ databases">
        <title>Sequencing of skin fungus with MAO and IRED activity.</title>
        <authorList>
            <person name="Marsaioli A.J."/>
            <person name="Bonatto J.M.C."/>
            <person name="Reis Junior O."/>
        </authorList>
    </citation>
    <scope>NUCLEOTIDE SEQUENCE</scope>
    <source>
        <strain evidence="4">30M1</strain>
    </source>
</reference>
<feature type="region of interest" description="Disordered" evidence="1">
    <location>
        <begin position="275"/>
        <end position="294"/>
    </location>
</feature>
<evidence type="ECO:0000256" key="2">
    <source>
        <dbReference type="SAM" id="Phobius"/>
    </source>
</evidence>
<feature type="transmembrane region" description="Helical" evidence="2">
    <location>
        <begin position="139"/>
        <end position="157"/>
    </location>
</feature>
<feature type="domain" description="Rhodopsin" evidence="3">
    <location>
        <begin position="28"/>
        <end position="199"/>
    </location>
</feature>
<evidence type="ECO:0000313" key="4">
    <source>
        <dbReference type="EMBL" id="KAF2998294.1"/>
    </source>
</evidence>
<dbReference type="PANTHER" id="PTHR39614:SF2">
    <property type="entry name" value="INTEGRAL MEMBRANE PROTEIN"/>
    <property type="match status" value="1"/>
</dbReference>
<name>A0A9P4T9L9_CURKU</name>
<comment type="caution">
    <text evidence="4">The sequence shown here is derived from an EMBL/GenBank/DDBJ whole genome shotgun (WGS) entry which is preliminary data.</text>
</comment>
<evidence type="ECO:0000256" key="1">
    <source>
        <dbReference type="SAM" id="MobiDB-lite"/>
    </source>
</evidence>
<dbReference type="OrthoDB" id="3897607at2759"/>
<dbReference type="PANTHER" id="PTHR39614">
    <property type="entry name" value="INTEGRAL MEMBRANE PROTEIN"/>
    <property type="match status" value="1"/>
</dbReference>
<dbReference type="AlphaFoldDB" id="A0A9P4T9L9"/>